<comment type="caution">
    <text evidence="2">The sequence shown here is derived from an EMBL/GenBank/DDBJ whole genome shotgun (WGS) entry which is preliminary data.</text>
</comment>
<dbReference type="AlphaFoldDB" id="A0A0F9MVC4"/>
<protein>
    <submittedName>
        <fullName evidence="2">Uncharacterized protein</fullName>
    </submittedName>
</protein>
<name>A0A0F9MVC4_9ZZZZ</name>
<dbReference type="EMBL" id="LAZR01005045">
    <property type="protein sequence ID" value="KKN03327.1"/>
    <property type="molecule type" value="Genomic_DNA"/>
</dbReference>
<feature type="region of interest" description="Disordered" evidence="1">
    <location>
        <begin position="45"/>
        <end position="65"/>
    </location>
</feature>
<reference evidence="2" key="1">
    <citation type="journal article" date="2015" name="Nature">
        <title>Complex archaea that bridge the gap between prokaryotes and eukaryotes.</title>
        <authorList>
            <person name="Spang A."/>
            <person name="Saw J.H."/>
            <person name="Jorgensen S.L."/>
            <person name="Zaremba-Niedzwiedzka K."/>
            <person name="Martijn J."/>
            <person name="Lind A.E."/>
            <person name="van Eijk R."/>
            <person name="Schleper C."/>
            <person name="Guy L."/>
            <person name="Ettema T.J."/>
        </authorList>
    </citation>
    <scope>NUCLEOTIDE SEQUENCE</scope>
</reference>
<evidence type="ECO:0000313" key="2">
    <source>
        <dbReference type="EMBL" id="KKN03327.1"/>
    </source>
</evidence>
<gene>
    <name evidence="2" type="ORF">LCGC14_1108690</name>
</gene>
<evidence type="ECO:0000256" key="1">
    <source>
        <dbReference type="SAM" id="MobiDB-lite"/>
    </source>
</evidence>
<proteinExistence type="predicted"/>
<accession>A0A0F9MVC4</accession>
<organism evidence="2">
    <name type="scientific">marine sediment metagenome</name>
    <dbReference type="NCBI Taxonomy" id="412755"/>
    <lineage>
        <taxon>unclassified sequences</taxon>
        <taxon>metagenomes</taxon>
        <taxon>ecological metagenomes</taxon>
    </lineage>
</organism>
<sequence>MDEEQLTAEEALKELISKGYEEMEETEVADRFVDLIIDLIAERSEEKAEERIDQHERDYDHDNWR</sequence>